<accession>A0ABD1PXG9</accession>
<keyword evidence="2" id="KW-1185">Reference proteome</keyword>
<dbReference type="SUPFAM" id="SSF81383">
    <property type="entry name" value="F-box domain"/>
    <property type="match status" value="1"/>
</dbReference>
<proteinExistence type="predicted"/>
<name>A0ABD1PXG9_9LAMI</name>
<protein>
    <submittedName>
        <fullName evidence="1">F-box protein PP2-B13</fullName>
    </submittedName>
</protein>
<dbReference type="Pfam" id="PF14299">
    <property type="entry name" value="PP2"/>
    <property type="match status" value="1"/>
</dbReference>
<reference evidence="2" key="1">
    <citation type="submission" date="2024-07" db="EMBL/GenBank/DDBJ databases">
        <title>Two chromosome-level genome assemblies of Korean endemic species Abeliophyllum distichum and Forsythia ovata (Oleaceae).</title>
        <authorList>
            <person name="Jang H."/>
        </authorList>
    </citation>
    <scope>NUCLEOTIDE SEQUENCE [LARGE SCALE GENOMIC DNA]</scope>
</reference>
<dbReference type="AlphaFoldDB" id="A0ABD1PXG9"/>
<dbReference type="CDD" id="cd22162">
    <property type="entry name" value="F-box_AtSKIP3-like"/>
    <property type="match status" value="1"/>
</dbReference>
<evidence type="ECO:0000313" key="1">
    <source>
        <dbReference type="EMBL" id="KAL2468630.1"/>
    </source>
</evidence>
<dbReference type="EMBL" id="JBFOLJ010000016">
    <property type="protein sequence ID" value="KAL2468630.1"/>
    <property type="molecule type" value="Genomic_DNA"/>
</dbReference>
<dbReference type="InterPro" id="IPR025886">
    <property type="entry name" value="PP2-like"/>
</dbReference>
<evidence type="ECO:0000313" key="2">
    <source>
        <dbReference type="Proteomes" id="UP001604277"/>
    </source>
</evidence>
<dbReference type="PANTHER" id="PTHR32278">
    <property type="entry name" value="F-BOX DOMAIN-CONTAINING PROTEIN"/>
    <property type="match status" value="1"/>
</dbReference>
<dbReference type="PANTHER" id="PTHR32278:SF15">
    <property type="entry name" value="F-BOX PROTEIN PP2-B13-RELATED"/>
    <property type="match status" value="1"/>
</dbReference>
<dbReference type="InterPro" id="IPR036047">
    <property type="entry name" value="F-box-like_dom_sf"/>
</dbReference>
<comment type="caution">
    <text evidence="1">The sequence shown here is derived from an EMBL/GenBank/DDBJ whole genome shotgun (WGS) entry which is preliminary data.</text>
</comment>
<gene>
    <name evidence="1" type="ORF">Fot_50206</name>
</gene>
<organism evidence="1 2">
    <name type="scientific">Forsythia ovata</name>
    <dbReference type="NCBI Taxonomy" id="205694"/>
    <lineage>
        <taxon>Eukaryota</taxon>
        <taxon>Viridiplantae</taxon>
        <taxon>Streptophyta</taxon>
        <taxon>Embryophyta</taxon>
        <taxon>Tracheophyta</taxon>
        <taxon>Spermatophyta</taxon>
        <taxon>Magnoliopsida</taxon>
        <taxon>eudicotyledons</taxon>
        <taxon>Gunneridae</taxon>
        <taxon>Pentapetalae</taxon>
        <taxon>asterids</taxon>
        <taxon>lamiids</taxon>
        <taxon>Lamiales</taxon>
        <taxon>Oleaceae</taxon>
        <taxon>Forsythieae</taxon>
        <taxon>Forsythia</taxon>
    </lineage>
</organism>
<sequence length="281" mass="31868">MACSNIKTLPEDCVSTILSLTSPQDVCRMLLVYPEVRPAADSDIVWERFLPCDCWDIVSRTHTPLKFSSKKELFFILSDSILIDSGNKAFALDKSSSLKSYILSARELSILYSDEGNNWSWKSIPESRFEEVAELKTSGRLQIQGTIRTQILSPNTAYAAYLLIKISDRAFGLDSIPCETSIVGGDRVLDTNTTYLRDPDSKRLQLENLFYCNRVQMMKGRVNEGDEKLPRKRKDGWLEIELGEFFTSESDEEVTMSLMEVKGHQLKGGLIIQGIEVRPKY</sequence>
<dbReference type="Proteomes" id="UP001604277">
    <property type="component" value="Unassembled WGS sequence"/>
</dbReference>